<evidence type="ECO:0000259" key="2">
    <source>
        <dbReference type="Pfam" id="PF21522"/>
    </source>
</evidence>
<evidence type="ECO:0000313" key="3">
    <source>
        <dbReference type="EMBL" id="SBW84650.1"/>
    </source>
</evidence>
<evidence type="ECO:0000313" key="4">
    <source>
        <dbReference type="Proteomes" id="UP000245431"/>
    </source>
</evidence>
<proteinExistence type="predicted"/>
<reference evidence="4" key="1">
    <citation type="submission" date="2016-07" db="EMBL/GenBank/DDBJ databases">
        <authorList>
            <person name="Florea S."/>
            <person name="Webb J.S."/>
            <person name="Jaromczyk J."/>
            <person name="Schardl C.L."/>
        </authorList>
    </citation>
    <scope>NUCLEOTIDE SEQUENCE [LARGE SCALE GENOMIC DNA]</scope>
    <source>
        <strain evidence="4">1YdBTEX2</strain>
    </source>
</reference>
<dbReference type="AlphaFoldDB" id="A0A1D3K8L5"/>
<sequence>MSHSIEQLIAIDLGNGTTSYIAGAGEIRGSFASLVAPAQSNQGLGGGFTRESFKTKFGSFYIGDDCREDGAAPRSTDSSYYSSDSIKVLFLKVLKEVGQKNPIIVTGLPTEFFKLRRNEFASDLKKWAIEEGYQPASINVLPQYVGPWFDPELLDPEGQVIDPRVVMEGKLGIIDIGQGTTDAGQFVDGKVSSDDKLRWGESSGVSDIHKKLFTQLKQVDALNAILPAKSRLPKDFSLDTQTTEYTMDTWLRKGFIPWRGSRIDIDPISLPARQEFADDVVSRCINTVWGKTDFMAGMVLAGGGAIVLGRKLLQTYINTVIYMAKDPENSIVRGYHRFYVTQNFKEQARMKVAQRG</sequence>
<dbReference type="InterPro" id="IPR049067">
    <property type="entry name" value="MreB-like_C"/>
</dbReference>
<dbReference type="InterPro" id="IPR043129">
    <property type="entry name" value="ATPase_NBD"/>
</dbReference>
<dbReference type="Gene3D" id="3.30.420.40">
    <property type="match status" value="2"/>
</dbReference>
<name>A0A1D3K8L5_PSEVE</name>
<evidence type="ECO:0000259" key="1">
    <source>
        <dbReference type="Pfam" id="PF17989"/>
    </source>
</evidence>
<dbReference type="Pfam" id="PF21522">
    <property type="entry name" value="MreB-like_C"/>
    <property type="match status" value="1"/>
</dbReference>
<gene>
    <name evidence="3" type="ORF">PVE_R2G0624</name>
</gene>
<accession>A0A1D3K8L5</accession>
<protein>
    <submittedName>
        <fullName evidence="3">Uncharacterized protein</fullName>
    </submittedName>
</protein>
<dbReference type="InterPro" id="IPR040607">
    <property type="entry name" value="ALP_N"/>
</dbReference>
<dbReference type="Pfam" id="PF17989">
    <property type="entry name" value="ALP_N"/>
    <property type="match status" value="1"/>
</dbReference>
<organism evidence="3 4">
    <name type="scientific">Pseudomonas veronii 1YdBTEX2</name>
    <dbReference type="NCBI Taxonomy" id="1295141"/>
    <lineage>
        <taxon>Bacteria</taxon>
        <taxon>Pseudomonadati</taxon>
        <taxon>Pseudomonadota</taxon>
        <taxon>Gammaproteobacteria</taxon>
        <taxon>Pseudomonadales</taxon>
        <taxon>Pseudomonadaceae</taxon>
        <taxon>Pseudomonas</taxon>
    </lineage>
</organism>
<dbReference type="SUPFAM" id="SSF53067">
    <property type="entry name" value="Actin-like ATPase domain"/>
    <property type="match status" value="2"/>
</dbReference>
<feature type="domain" description="Actin homologue MreB-like C-terminal" evidence="2">
    <location>
        <begin position="173"/>
        <end position="312"/>
    </location>
</feature>
<dbReference type="EMBL" id="LT599584">
    <property type="protein sequence ID" value="SBW84650.1"/>
    <property type="molecule type" value="Genomic_DNA"/>
</dbReference>
<feature type="domain" description="Actin-like protein N-terminal" evidence="1">
    <location>
        <begin position="10"/>
        <end position="126"/>
    </location>
</feature>
<dbReference type="Proteomes" id="UP000245431">
    <property type="component" value="Chromosome PVE_r2"/>
</dbReference>